<dbReference type="PANTHER" id="PTHR22298">
    <property type="entry name" value="ENDO-1,4-BETA-GLUCANASE"/>
    <property type="match status" value="1"/>
</dbReference>
<dbReference type="EMBL" id="CAKMRJ010002412">
    <property type="protein sequence ID" value="CAH1429037.1"/>
    <property type="molecule type" value="Genomic_DNA"/>
</dbReference>
<keyword evidence="10" id="KW-0472">Membrane</keyword>
<evidence type="ECO:0000256" key="5">
    <source>
        <dbReference type="ARBA" id="ARBA00023277"/>
    </source>
</evidence>
<gene>
    <name evidence="12" type="ORF">LVIROSA_LOCUS15917</name>
</gene>
<evidence type="ECO:0000256" key="4">
    <source>
        <dbReference type="ARBA" id="ARBA00023001"/>
    </source>
</evidence>
<evidence type="ECO:0000256" key="3">
    <source>
        <dbReference type="ARBA" id="ARBA00022801"/>
    </source>
</evidence>
<proteinExistence type="inferred from homology"/>
<dbReference type="Proteomes" id="UP001157418">
    <property type="component" value="Unassembled WGS sequence"/>
</dbReference>
<reference evidence="12 13" key="1">
    <citation type="submission" date="2022-01" db="EMBL/GenBank/DDBJ databases">
        <authorList>
            <person name="Xiong W."/>
            <person name="Schranz E."/>
        </authorList>
    </citation>
    <scope>NUCLEOTIDE SEQUENCE [LARGE SCALE GENOMIC DNA]</scope>
</reference>
<evidence type="ECO:0000256" key="10">
    <source>
        <dbReference type="SAM" id="Phobius"/>
    </source>
</evidence>
<dbReference type="InterPro" id="IPR018221">
    <property type="entry name" value="Glyco_hydro_9_His_AS"/>
</dbReference>
<keyword evidence="6 8" id="KW-0326">Glycosidase</keyword>
<keyword evidence="5 8" id="KW-0119">Carbohydrate metabolism</keyword>
<accession>A0AAU9MRC5</accession>
<evidence type="ECO:0000256" key="6">
    <source>
        <dbReference type="ARBA" id="ARBA00023295"/>
    </source>
</evidence>
<evidence type="ECO:0000256" key="9">
    <source>
        <dbReference type="RuleBase" id="RU361166"/>
    </source>
</evidence>
<keyword evidence="13" id="KW-1185">Reference proteome</keyword>
<keyword evidence="4 9" id="KW-0136">Cellulose degradation</keyword>
<name>A0AAU9MRC5_9ASTR</name>
<dbReference type="InterPro" id="IPR001701">
    <property type="entry name" value="Glyco_hydro_9"/>
</dbReference>
<dbReference type="InterPro" id="IPR008928">
    <property type="entry name" value="6-hairpin_glycosidase_sf"/>
</dbReference>
<evidence type="ECO:0000256" key="8">
    <source>
        <dbReference type="PROSITE-ProRule" id="PRU10059"/>
    </source>
</evidence>
<comment type="catalytic activity">
    <reaction evidence="1 9">
        <text>Endohydrolysis of (1-&gt;4)-beta-D-glucosidic linkages in cellulose, lichenin and cereal beta-D-glucans.</text>
        <dbReference type="EC" id="3.2.1.4"/>
    </reaction>
</comment>
<keyword evidence="7 8" id="KW-0624">Polysaccharide degradation</keyword>
<keyword evidence="10" id="KW-0812">Transmembrane</keyword>
<dbReference type="Gene3D" id="1.50.10.10">
    <property type="match status" value="1"/>
</dbReference>
<dbReference type="AlphaFoldDB" id="A0AAU9MRC5"/>
<comment type="similarity">
    <text evidence="2 8 9">Belongs to the glycosyl hydrolase 9 (cellulase E) family.</text>
</comment>
<dbReference type="Pfam" id="PF00759">
    <property type="entry name" value="Glyco_hydro_9"/>
    <property type="match status" value="1"/>
</dbReference>
<dbReference type="InterPro" id="IPR012341">
    <property type="entry name" value="6hp_glycosidase-like_sf"/>
</dbReference>
<evidence type="ECO:0000313" key="13">
    <source>
        <dbReference type="Proteomes" id="UP001157418"/>
    </source>
</evidence>
<dbReference type="EC" id="3.2.1.4" evidence="9"/>
<comment type="caution">
    <text evidence="12">The sequence shown here is derived from an EMBL/GenBank/DDBJ whole genome shotgun (WGS) entry which is preliminary data.</text>
</comment>
<evidence type="ECO:0000256" key="7">
    <source>
        <dbReference type="ARBA" id="ARBA00023326"/>
    </source>
</evidence>
<dbReference type="GO" id="GO:0030245">
    <property type="term" value="P:cellulose catabolic process"/>
    <property type="evidence" value="ECO:0007669"/>
    <property type="project" value="UniProtKB-KW"/>
</dbReference>
<dbReference type="GO" id="GO:0008810">
    <property type="term" value="F:cellulase activity"/>
    <property type="evidence" value="ECO:0007669"/>
    <property type="project" value="UniProtKB-EC"/>
</dbReference>
<feature type="domain" description="Glycoside hydrolase family 9" evidence="11">
    <location>
        <begin position="129"/>
        <end position="604"/>
    </location>
</feature>
<organism evidence="12 13">
    <name type="scientific">Lactuca virosa</name>
    <dbReference type="NCBI Taxonomy" id="75947"/>
    <lineage>
        <taxon>Eukaryota</taxon>
        <taxon>Viridiplantae</taxon>
        <taxon>Streptophyta</taxon>
        <taxon>Embryophyta</taxon>
        <taxon>Tracheophyta</taxon>
        <taxon>Spermatophyta</taxon>
        <taxon>Magnoliopsida</taxon>
        <taxon>eudicotyledons</taxon>
        <taxon>Gunneridae</taxon>
        <taxon>Pentapetalae</taxon>
        <taxon>asterids</taxon>
        <taxon>campanulids</taxon>
        <taxon>Asterales</taxon>
        <taxon>Asteraceae</taxon>
        <taxon>Cichorioideae</taxon>
        <taxon>Cichorieae</taxon>
        <taxon>Lactucinae</taxon>
        <taxon>Lactuca</taxon>
    </lineage>
</organism>
<keyword evidence="10" id="KW-1133">Transmembrane helix</keyword>
<dbReference type="SUPFAM" id="SSF48208">
    <property type="entry name" value="Six-hairpin glycosidases"/>
    <property type="match status" value="1"/>
</dbReference>
<evidence type="ECO:0000256" key="1">
    <source>
        <dbReference type="ARBA" id="ARBA00000966"/>
    </source>
</evidence>
<keyword evidence="3 8" id="KW-0378">Hydrolase</keyword>
<feature type="transmembrane region" description="Helical" evidence="10">
    <location>
        <begin position="92"/>
        <end position="114"/>
    </location>
</feature>
<evidence type="ECO:0000256" key="2">
    <source>
        <dbReference type="ARBA" id="ARBA00007072"/>
    </source>
</evidence>
<sequence length="638" mass="71125">MSEPELSSSSSSFYIGSPMDTDTENSEQLYVHSISQAGRLLPSSSRWNSIEVDFNLFPHARDPSTYGSLPSRYSKSVDFKLTITNKTHFKRFVYAAGAIVFLILLVSLLLHFLLHNKNQHAAPKDLTLALQNALLFFDAQKSGVLPKDINMVKFRGDSGSEDGNSSLVGGFYDSGNNIKFSFPTAYTITLLSWSVIEYHQKYEDIGELDHIKNIIKWGSDYLLKLFIPANQTSTGSSTLFSQVGSTSNSTSPENDLNCWQRPEDMRYSRPVFSCDDSASDLAGEIIAALSAASLVFKEDQKYSISLTKTATELFSVVANVEEEPGRGFIQGTYTMKDDCGGEARGFYNSTGYMDELVWGGTWLFFATGNTSYLRYATEHLVSAQNEELSVDKGIFYWNNKLTAIEVLLTRLRFFFDLGYPYEESFILSTNNVDSLMCSYLSPTTHKTQGGLIFLKPNDYGSLEYAATSSFLSKLYSDYLDLLHRSGSGCIDGAEFSLQQLRDFSISQVNYILGDNPMGMSYMVGFGNNYPQHVHHRAASIPWDNQWHSCAQGTTWLNSEEPNPNELLGAMVGGPDQNDMFLDDRHKPWFTEPTISSNAGLVAALVALHDPPRKSNDVGLLGIDNFGIFHNVHLITQCR</sequence>
<protein>
    <recommendedName>
        <fullName evidence="9">Endoglucanase</fullName>
        <ecNumber evidence="9">3.2.1.4</ecNumber>
    </recommendedName>
</protein>
<evidence type="ECO:0000313" key="12">
    <source>
        <dbReference type="EMBL" id="CAH1429037.1"/>
    </source>
</evidence>
<evidence type="ECO:0000259" key="11">
    <source>
        <dbReference type="Pfam" id="PF00759"/>
    </source>
</evidence>
<feature type="active site" evidence="8">
    <location>
        <position position="534"/>
    </location>
</feature>
<dbReference type="PROSITE" id="PS00592">
    <property type="entry name" value="GH9_2"/>
    <property type="match status" value="1"/>
</dbReference>